<evidence type="ECO:0000256" key="2">
    <source>
        <dbReference type="ARBA" id="ARBA00022630"/>
    </source>
</evidence>
<dbReference type="Pfam" id="PF00881">
    <property type="entry name" value="Nitroreductase"/>
    <property type="match status" value="1"/>
</dbReference>
<evidence type="ECO:0000256" key="4">
    <source>
        <dbReference type="ARBA" id="ARBA00022857"/>
    </source>
</evidence>
<organism evidence="10 11">
    <name type="scientific">Martelella endophytica</name>
    <dbReference type="NCBI Taxonomy" id="1486262"/>
    <lineage>
        <taxon>Bacteria</taxon>
        <taxon>Pseudomonadati</taxon>
        <taxon>Pseudomonadota</taxon>
        <taxon>Alphaproteobacteria</taxon>
        <taxon>Hyphomicrobiales</taxon>
        <taxon>Aurantimonadaceae</taxon>
        <taxon>Martelella</taxon>
    </lineage>
</organism>
<keyword evidence="5 7" id="KW-0560">Oxidoreductase</keyword>
<evidence type="ECO:0000256" key="8">
    <source>
        <dbReference type="PIRSR" id="PIRSR000232-1"/>
    </source>
</evidence>
<dbReference type="PANTHER" id="PTHR43821:SF1">
    <property type="entry name" value="NAD(P)H NITROREDUCTASE YDJA-RELATED"/>
    <property type="match status" value="1"/>
</dbReference>
<dbReference type="InterPro" id="IPR052530">
    <property type="entry name" value="NAD(P)H_nitroreductase"/>
</dbReference>
<evidence type="ECO:0000313" key="10">
    <source>
        <dbReference type="EMBL" id="AJY46551.1"/>
    </source>
</evidence>
<dbReference type="HOGENOM" id="CLU_070764_5_0_5"/>
<dbReference type="OrthoDB" id="9804207at2"/>
<feature type="domain" description="Nitroreductase" evidence="9">
    <location>
        <begin position="22"/>
        <end position="168"/>
    </location>
</feature>
<dbReference type="Proteomes" id="UP000032611">
    <property type="component" value="Chromosome"/>
</dbReference>
<feature type="binding site" evidence="8">
    <location>
        <position position="44"/>
    </location>
    <ligand>
        <name>FMN</name>
        <dbReference type="ChEBI" id="CHEBI:58210"/>
        <note>ligand shared between dimeric partners</note>
    </ligand>
</feature>
<feature type="binding site" description="in other chain" evidence="8">
    <location>
        <begin position="13"/>
        <end position="15"/>
    </location>
    <ligand>
        <name>FMN</name>
        <dbReference type="ChEBI" id="CHEBI:58210"/>
        <note>ligand shared between dimeric partners</note>
    </ligand>
</feature>
<dbReference type="InterPro" id="IPR029479">
    <property type="entry name" value="Nitroreductase"/>
</dbReference>
<sequence>MKNDAVIDFLKTRRSTPVLQLAEPGPGKAELEEMLTIASRVPDHGKLAPWRFIVYAGEARAEVGDALAAIVAADDPTASAERLDLERKRLSLAPVVVGVVSTASIHPKIPEWEQIMSAGAASYNLLAAANAFGYGATWLTQWYAFDERAFAALGVADGEKVAGFVHIGTRKEAPFERPRPALADVVTWRGAL</sequence>
<evidence type="ECO:0000259" key="9">
    <source>
        <dbReference type="Pfam" id="PF00881"/>
    </source>
</evidence>
<evidence type="ECO:0000256" key="1">
    <source>
        <dbReference type="ARBA" id="ARBA00007118"/>
    </source>
</evidence>
<feature type="binding site" evidence="8">
    <location>
        <position position="40"/>
    </location>
    <ligand>
        <name>FMN</name>
        <dbReference type="ChEBI" id="CHEBI:58210"/>
        <note>ligand shared between dimeric partners</note>
    </ligand>
</feature>
<dbReference type="Gene3D" id="3.40.109.10">
    <property type="entry name" value="NADH Oxidase"/>
    <property type="match status" value="1"/>
</dbReference>
<proteinExistence type="inferred from homology"/>
<gene>
    <name evidence="10" type="ORF">TM49_14125</name>
</gene>
<dbReference type="InterPro" id="IPR000415">
    <property type="entry name" value="Nitroreductase-like"/>
</dbReference>
<dbReference type="PIRSF" id="PIRSF000232">
    <property type="entry name" value="YdjA"/>
    <property type="match status" value="1"/>
</dbReference>
<dbReference type="CDD" id="cd02135">
    <property type="entry name" value="YdjA-like"/>
    <property type="match status" value="1"/>
</dbReference>
<feature type="binding site" description="in other chain" evidence="8">
    <location>
        <begin position="138"/>
        <end position="140"/>
    </location>
    <ligand>
        <name>FMN</name>
        <dbReference type="ChEBI" id="CHEBI:58210"/>
        <note>ligand shared between dimeric partners</note>
    </ligand>
</feature>
<accession>A0A0D5LR06</accession>
<keyword evidence="4 7" id="KW-0521">NADP</keyword>
<dbReference type="GO" id="GO:0016491">
    <property type="term" value="F:oxidoreductase activity"/>
    <property type="evidence" value="ECO:0007669"/>
    <property type="project" value="UniProtKB-UniRule"/>
</dbReference>
<dbReference type="PATRIC" id="fig|1486262.3.peg.2920"/>
<evidence type="ECO:0000256" key="6">
    <source>
        <dbReference type="ARBA" id="ARBA00023027"/>
    </source>
</evidence>
<evidence type="ECO:0000256" key="5">
    <source>
        <dbReference type="ARBA" id="ARBA00023002"/>
    </source>
</evidence>
<dbReference type="PANTHER" id="PTHR43821">
    <property type="entry name" value="NAD(P)H NITROREDUCTASE YDJA-RELATED"/>
    <property type="match status" value="1"/>
</dbReference>
<evidence type="ECO:0000256" key="7">
    <source>
        <dbReference type="PIRNR" id="PIRNR000232"/>
    </source>
</evidence>
<dbReference type="SUPFAM" id="SSF55469">
    <property type="entry name" value="FMN-dependent nitroreductase-like"/>
    <property type="match status" value="1"/>
</dbReference>
<dbReference type="KEGG" id="mey:TM49_14125"/>
<reference evidence="10 11" key="1">
    <citation type="journal article" date="2015" name="Genome Announc.">
        <title>Complete genome sequence of Martelella endophytica YC6887, which has antifungal activity associated with a halophyte.</title>
        <authorList>
            <person name="Khan A."/>
            <person name="Khan H."/>
            <person name="Chung E.J."/>
            <person name="Hossain M.T."/>
            <person name="Chung Y.R."/>
        </authorList>
    </citation>
    <scope>NUCLEOTIDE SEQUENCE [LARGE SCALE GENOMIC DNA]</scope>
    <source>
        <strain evidence="10">YC6887</strain>
    </source>
</reference>
<dbReference type="STRING" id="1486262.TM49_14125"/>
<keyword evidence="11" id="KW-1185">Reference proteome</keyword>
<name>A0A0D5LR06_MAREN</name>
<evidence type="ECO:0000256" key="3">
    <source>
        <dbReference type="ARBA" id="ARBA00022643"/>
    </source>
</evidence>
<comment type="similarity">
    <text evidence="1 7">Belongs to the nitroreductase family.</text>
</comment>
<dbReference type="EMBL" id="CP010803">
    <property type="protein sequence ID" value="AJY46551.1"/>
    <property type="molecule type" value="Genomic_DNA"/>
</dbReference>
<keyword evidence="2 7" id="KW-0285">Flavoprotein</keyword>
<dbReference type="RefSeq" id="WP_045682176.1">
    <property type="nucleotide sequence ID" value="NZ_CP010803.1"/>
</dbReference>
<dbReference type="EC" id="1.-.-.-" evidence="7"/>
<protein>
    <recommendedName>
        <fullName evidence="7">Putative NAD(P)H nitroreductase</fullName>
        <ecNumber evidence="7">1.-.-.-</ecNumber>
    </recommendedName>
</protein>
<dbReference type="InterPro" id="IPR026021">
    <property type="entry name" value="YdjA-like"/>
</dbReference>
<comment type="cofactor">
    <cofactor evidence="8">
        <name>FMN</name>
        <dbReference type="ChEBI" id="CHEBI:58210"/>
    </cofactor>
    <text evidence="8">Binds 1 FMN per subunit.</text>
</comment>
<evidence type="ECO:0000313" key="11">
    <source>
        <dbReference type="Proteomes" id="UP000032611"/>
    </source>
</evidence>
<dbReference type="AlphaFoldDB" id="A0A0D5LR06"/>
<keyword evidence="3 7" id="KW-0288">FMN</keyword>
<keyword evidence="6 7" id="KW-0520">NAD</keyword>